<organism evidence="1 2">
    <name type="scientific">Microbacterium phage Tyrumbra</name>
    <dbReference type="NCBI Taxonomy" id="2596974"/>
    <lineage>
        <taxon>Viruses</taxon>
        <taxon>Duplodnaviria</taxon>
        <taxon>Heunggongvirae</taxon>
        <taxon>Uroviricota</taxon>
        <taxon>Caudoviricetes</taxon>
        <taxon>Hodgkinviridae</taxon>
        <taxon>Metamorphoovirus</taxon>
        <taxon>Metamorphoovirus tyrumba</taxon>
    </lineage>
</organism>
<reference evidence="1 2" key="1">
    <citation type="submission" date="2019-07" db="EMBL/GenBank/DDBJ databases">
        <authorList>
            <person name="Fields K.L."/>
            <person name="Fields S.B."/>
            <person name="Nelson N.D."/>
            <person name="Robertson C."/>
            <person name="Bonilla J.A."/>
            <person name="Klyczek K."/>
            <person name="Garlena R.A."/>
            <person name="Russell D.A."/>
            <person name="Pope W.H."/>
            <person name="Jacobs-Sera D."/>
            <person name="Hatfull G.F."/>
        </authorList>
    </citation>
    <scope>NUCLEOTIDE SEQUENCE [LARGE SCALE GENOMIC DNA]</scope>
</reference>
<proteinExistence type="predicted"/>
<sequence length="73" mass="8106">MPEKCGDSYSVSVDVTLTCNRESGHGGIHRDDEYRLYFHPSAPPLEVIELPQAREIDPALSRTLGRLRGGIEP</sequence>
<evidence type="ECO:0000313" key="2">
    <source>
        <dbReference type="Proteomes" id="UP000317493"/>
    </source>
</evidence>
<accession>A0A516KPD0</accession>
<protein>
    <submittedName>
        <fullName evidence="1">Uncharacterized protein</fullName>
    </submittedName>
</protein>
<dbReference type="RefSeq" id="YP_010751751.1">
    <property type="nucleotide sequence ID" value="NC_073373.1"/>
</dbReference>
<keyword evidence="2" id="KW-1185">Reference proteome</keyword>
<dbReference type="Proteomes" id="UP000317493">
    <property type="component" value="Segment"/>
</dbReference>
<evidence type="ECO:0000313" key="1">
    <source>
        <dbReference type="EMBL" id="QDP43544.1"/>
    </source>
</evidence>
<dbReference type="KEGG" id="vg:80005423"/>
<name>A0A516KPD0_9CAUD</name>
<dbReference type="GeneID" id="80005423"/>
<dbReference type="EMBL" id="MN175603">
    <property type="protein sequence ID" value="QDP43544.1"/>
    <property type="molecule type" value="Genomic_DNA"/>
</dbReference>
<gene>
    <name evidence="1" type="primary">6</name>
    <name evidence="1" type="ORF">SEA_TYRUMBRA_6</name>
</gene>